<name>A0A915JYJ0_ROMCU</name>
<dbReference type="AlphaFoldDB" id="A0A915JYJ0"/>
<proteinExistence type="predicted"/>
<dbReference type="WBParaSite" id="nRc.2.0.1.t31064-RA">
    <property type="protein sequence ID" value="nRc.2.0.1.t31064-RA"/>
    <property type="gene ID" value="nRc.2.0.1.g31064"/>
</dbReference>
<evidence type="ECO:0000313" key="1">
    <source>
        <dbReference type="Proteomes" id="UP000887565"/>
    </source>
</evidence>
<accession>A0A915JYJ0</accession>
<sequence length="64" mass="7736">MIKVFSREQDFRGRRSHTMNAFIKKYFPERKYYFVFAPFSGGVKDKGEKRWEKRSAKASARRLI</sequence>
<organism evidence="1 2">
    <name type="scientific">Romanomermis culicivorax</name>
    <name type="common">Nematode worm</name>
    <dbReference type="NCBI Taxonomy" id="13658"/>
    <lineage>
        <taxon>Eukaryota</taxon>
        <taxon>Metazoa</taxon>
        <taxon>Ecdysozoa</taxon>
        <taxon>Nematoda</taxon>
        <taxon>Enoplea</taxon>
        <taxon>Dorylaimia</taxon>
        <taxon>Mermithida</taxon>
        <taxon>Mermithoidea</taxon>
        <taxon>Mermithidae</taxon>
        <taxon>Romanomermis</taxon>
    </lineage>
</organism>
<reference evidence="2" key="1">
    <citation type="submission" date="2022-11" db="UniProtKB">
        <authorList>
            <consortium name="WormBaseParasite"/>
        </authorList>
    </citation>
    <scope>IDENTIFICATION</scope>
</reference>
<keyword evidence="1" id="KW-1185">Reference proteome</keyword>
<dbReference type="Proteomes" id="UP000887565">
    <property type="component" value="Unplaced"/>
</dbReference>
<protein>
    <submittedName>
        <fullName evidence="2">Uncharacterized protein</fullName>
    </submittedName>
</protein>
<evidence type="ECO:0000313" key="2">
    <source>
        <dbReference type="WBParaSite" id="nRc.2.0.1.t31064-RA"/>
    </source>
</evidence>